<keyword evidence="3" id="KW-1185">Reference proteome</keyword>
<reference evidence="2" key="1">
    <citation type="submission" date="2022-12" db="EMBL/GenBank/DDBJ databases">
        <authorList>
            <person name="Petersen C."/>
        </authorList>
    </citation>
    <scope>NUCLEOTIDE SEQUENCE</scope>
    <source>
        <strain evidence="2">IBT 21472</strain>
    </source>
</reference>
<evidence type="ECO:0000259" key="1">
    <source>
        <dbReference type="Pfam" id="PF09994"/>
    </source>
</evidence>
<accession>A0A9W9QDC0</accession>
<sequence length="621" mass="70238">MSHGLVEMGDNSKSNFSPSRKRIIICCDGSGQSAVSGEESIPSNVTRLCRAINSVGIDNNDHLPWQQVVWYDSGVGTNSDGHVSAGKDLEGNVIEAYNFCVLNWNPGDQVLCFGFSRGAYTARTIAGLISDLGICSKTDIQDFPEVWTLYKQSHPAITGDRFYGSDAYYGWHDGTPADPQPAERQSDHVVWEATGRGEWAQTPESRHVEVVGVFETVGALGFPELFGYEVPQWISRTDKPEWHNVGLSPSMISLPKFSQMANNFADIKNAFQALALDEHRAAFTPILFYVPTVMKATTEETEKARKACEAASQAWIDLLLTERPSLEDLKRVIKDKNEAARKLLDLEESHKERSKLLQVWFPGVHVNIGGGSTLTLENNGNMEEMSNITFAWMLDQIKGFVSLNEETLRKEQLARQARLTKINTALHWYNERLERQKSESWGKWLQRSGQWAVSSIRHPLTMGDKPAYMEDRSYTWGLGDLPDSFGLVYVVNGSRLRTPGRYALDKGQKLGETFERIHPIVGYRVEKTKDHEKSKRYRPIWLTGDNYDRKKTEGGCEYLFRYPGSSEHAVLPEWKLSEDINSFERLAIKGKDAQEYVNALDLQLGRDIKPPLSRSEWWEVS</sequence>
<comment type="caution">
    <text evidence="2">The sequence shown here is derived from an EMBL/GenBank/DDBJ whole genome shotgun (WGS) entry which is preliminary data.</text>
</comment>
<dbReference type="PANTHER" id="PTHR33840">
    <property type="match status" value="1"/>
</dbReference>
<evidence type="ECO:0000313" key="2">
    <source>
        <dbReference type="EMBL" id="KAJ5331576.1"/>
    </source>
</evidence>
<dbReference type="PANTHER" id="PTHR33840:SF16">
    <property type="entry name" value="DUF2235 DOMAIN-CONTAINING PROTEIN"/>
    <property type="match status" value="1"/>
</dbReference>
<name>A0A9W9QDC0_9EURO</name>
<organism evidence="2 3">
    <name type="scientific">Penicillium atrosanguineum</name>
    <dbReference type="NCBI Taxonomy" id="1132637"/>
    <lineage>
        <taxon>Eukaryota</taxon>
        <taxon>Fungi</taxon>
        <taxon>Dikarya</taxon>
        <taxon>Ascomycota</taxon>
        <taxon>Pezizomycotina</taxon>
        <taxon>Eurotiomycetes</taxon>
        <taxon>Eurotiomycetidae</taxon>
        <taxon>Eurotiales</taxon>
        <taxon>Aspergillaceae</taxon>
        <taxon>Penicillium</taxon>
    </lineage>
</organism>
<dbReference type="AlphaFoldDB" id="A0A9W9QDC0"/>
<feature type="domain" description="T6SS Phospholipase effector Tle1-like catalytic" evidence="1">
    <location>
        <begin position="21"/>
        <end position="396"/>
    </location>
</feature>
<evidence type="ECO:0000313" key="3">
    <source>
        <dbReference type="Proteomes" id="UP001147746"/>
    </source>
</evidence>
<protein>
    <recommendedName>
        <fullName evidence="1">T6SS Phospholipase effector Tle1-like catalytic domain-containing protein</fullName>
    </recommendedName>
</protein>
<reference evidence="2" key="2">
    <citation type="journal article" date="2023" name="IMA Fungus">
        <title>Comparative genomic study of the Penicillium genus elucidates a diverse pangenome and 15 lateral gene transfer events.</title>
        <authorList>
            <person name="Petersen C."/>
            <person name="Sorensen T."/>
            <person name="Nielsen M.R."/>
            <person name="Sondergaard T.E."/>
            <person name="Sorensen J.L."/>
            <person name="Fitzpatrick D.A."/>
            <person name="Frisvad J.C."/>
            <person name="Nielsen K.L."/>
        </authorList>
    </citation>
    <scope>NUCLEOTIDE SEQUENCE</scope>
    <source>
        <strain evidence="2">IBT 21472</strain>
    </source>
</reference>
<dbReference type="InterPro" id="IPR018712">
    <property type="entry name" value="Tle1-like_cat"/>
</dbReference>
<proteinExistence type="predicted"/>
<dbReference type="Proteomes" id="UP001147746">
    <property type="component" value="Unassembled WGS sequence"/>
</dbReference>
<dbReference type="Pfam" id="PF09994">
    <property type="entry name" value="T6SS_Tle1-like_cat"/>
    <property type="match status" value="1"/>
</dbReference>
<dbReference type="EMBL" id="JAPZBO010000001">
    <property type="protein sequence ID" value="KAJ5331576.1"/>
    <property type="molecule type" value="Genomic_DNA"/>
</dbReference>
<gene>
    <name evidence="2" type="ORF">N7476_001359</name>
</gene>